<reference evidence="1" key="2">
    <citation type="submission" date="2022-01" db="EMBL/GenBank/DDBJ databases">
        <authorList>
            <person name="Yamashiro T."/>
            <person name="Shiraishi A."/>
            <person name="Satake H."/>
            <person name="Nakayama K."/>
        </authorList>
    </citation>
    <scope>NUCLEOTIDE SEQUENCE</scope>
</reference>
<gene>
    <name evidence="1" type="ORF">Tco_1124251</name>
</gene>
<protein>
    <submittedName>
        <fullName evidence="1">Uncharacterized protein</fullName>
    </submittedName>
</protein>
<evidence type="ECO:0000313" key="1">
    <source>
        <dbReference type="EMBL" id="GJU07821.1"/>
    </source>
</evidence>
<organism evidence="1 2">
    <name type="scientific">Tanacetum coccineum</name>
    <dbReference type="NCBI Taxonomy" id="301880"/>
    <lineage>
        <taxon>Eukaryota</taxon>
        <taxon>Viridiplantae</taxon>
        <taxon>Streptophyta</taxon>
        <taxon>Embryophyta</taxon>
        <taxon>Tracheophyta</taxon>
        <taxon>Spermatophyta</taxon>
        <taxon>Magnoliopsida</taxon>
        <taxon>eudicotyledons</taxon>
        <taxon>Gunneridae</taxon>
        <taxon>Pentapetalae</taxon>
        <taxon>asterids</taxon>
        <taxon>campanulids</taxon>
        <taxon>Asterales</taxon>
        <taxon>Asteraceae</taxon>
        <taxon>Asteroideae</taxon>
        <taxon>Anthemideae</taxon>
        <taxon>Anthemidinae</taxon>
        <taxon>Tanacetum</taxon>
    </lineage>
</organism>
<comment type="caution">
    <text evidence="1">The sequence shown here is derived from an EMBL/GenBank/DDBJ whole genome shotgun (WGS) entry which is preliminary data.</text>
</comment>
<proteinExistence type="predicted"/>
<accession>A0ABQ5J6P6</accession>
<reference evidence="1" key="1">
    <citation type="journal article" date="2022" name="Int. J. Mol. Sci.">
        <title>Draft Genome of Tanacetum Coccineum: Genomic Comparison of Closely Related Tanacetum-Family Plants.</title>
        <authorList>
            <person name="Yamashiro T."/>
            <person name="Shiraishi A."/>
            <person name="Nakayama K."/>
            <person name="Satake H."/>
        </authorList>
    </citation>
    <scope>NUCLEOTIDE SEQUENCE</scope>
</reference>
<dbReference type="EMBL" id="BQNB010021575">
    <property type="protein sequence ID" value="GJU07821.1"/>
    <property type="molecule type" value="Genomic_DNA"/>
</dbReference>
<name>A0ABQ5J6P6_9ASTR</name>
<keyword evidence="2" id="KW-1185">Reference proteome</keyword>
<dbReference type="Proteomes" id="UP001151760">
    <property type="component" value="Unassembled WGS sequence"/>
</dbReference>
<evidence type="ECO:0000313" key="2">
    <source>
        <dbReference type="Proteomes" id="UP001151760"/>
    </source>
</evidence>
<sequence length="112" mass="12855">MNLTFDPTSQTDISTLAILFYLIGQSYKKMDLWLEELADYINTLNWNCPAFYEDDDEEYTIAITPVLPTEEPDNSLSMGDEQLRTIPKTELDELIKSSVENLVPIPSEFKDV</sequence>